<evidence type="ECO:0000313" key="5">
    <source>
        <dbReference type="EMBL" id="MDK6029470.1"/>
    </source>
</evidence>
<evidence type="ECO:0000259" key="4">
    <source>
        <dbReference type="Pfam" id="PF00149"/>
    </source>
</evidence>
<dbReference type="PANTHER" id="PTHR30337:SF0">
    <property type="entry name" value="NUCLEASE SBCCD SUBUNIT D"/>
    <property type="match status" value="1"/>
</dbReference>
<dbReference type="PANTHER" id="PTHR30337">
    <property type="entry name" value="COMPONENT OF ATP-DEPENDENT DSDNA EXONUCLEASE"/>
    <property type="match status" value="1"/>
</dbReference>
<dbReference type="SUPFAM" id="SSF56300">
    <property type="entry name" value="Metallo-dependent phosphatases"/>
    <property type="match status" value="1"/>
</dbReference>
<dbReference type="RefSeq" id="WP_285274457.1">
    <property type="nucleotide sequence ID" value="NZ_JASNVW010000009.1"/>
</dbReference>
<feature type="domain" description="Calcineurin-like phosphoesterase" evidence="4">
    <location>
        <begin position="4"/>
        <end position="143"/>
    </location>
</feature>
<dbReference type="AlphaFoldDB" id="A0ABD4ZAZ4"/>
<comment type="caution">
    <text evidence="5">The sequence shown here is derived from an EMBL/GenBank/DDBJ whole genome shotgun (WGS) entry which is preliminary data.</text>
</comment>
<gene>
    <name evidence="5" type="ORF">QPL79_08850</name>
</gene>
<keyword evidence="6" id="KW-1185">Reference proteome</keyword>
<dbReference type="InterPro" id="IPR050535">
    <property type="entry name" value="DNA_Repair-Maintenance_Comp"/>
</dbReference>
<dbReference type="InterPro" id="IPR029052">
    <property type="entry name" value="Metallo-depent_PP-like"/>
</dbReference>
<sequence length="398" mass="45614">MFALHVSDTHLGSMQYSLLSRAKDVYAAFGETIEIALRERVDFYIHSGDFFDSPNPPPEAYIVAYKGLKKLRERNIRVVAIAGQHDIPKRYSVSPLHILHDLGLLDLVAVSEATQKEFDYGQNKMVFVAIPYSQRFSILKLQKPLTKTGKAVLVAHLLLKELGIPSEYADISIKQLPEWFNYIALGDYHIKTEFRHGPCYVVYPGATEVFRVNECCEKYVALVDLSIDYPKPEYIKLSSTRPWIRITYSDFQKFVSELSSTLLEIKKKNLKQPIVFVEMHGSGIEQLERYLLSLRVNGEIEFFRIVYSDEKVKEQPIIESIAENIEYIDLQKIVETVVKDRELAALLTSLAKEPSKSLAQKIVDYLKEKPDVVKRLESEFLANKLTSFVKNKVNSLKV</sequence>
<evidence type="ECO:0000256" key="2">
    <source>
        <dbReference type="ARBA" id="ARBA00022801"/>
    </source>
</evidence>
<dbReference type="InterPro" id="IPR041796">
    <property type="entry name" value="Mre11_N"/>
</dbReference>
<dbReference type="CDD" id="cd00840">
    <property type="entry name" value="MPP_Mre11_N"/>
    <property type="match status" value="1"/>
</dbReference>
<dbReference type="Proteomes" id="UP001529235">
    <property type="component" value="Unassembled WGS sequence"/>
</dbReference>
<dbReference type="EC" id="3.1.-.-" evidence="5"/>
<evidence type="ECO:0000256" key="1">
    <source>
        <dbReference type="ARBA" id="ARBA00022722"/>
    </source>
</evidence>
<evidence type="ECO:0000256" key="3">
    <source>
        <dbReference type="ARBA" id="ARBA00022839"/>
    </source>
</evidence>
<dbReference type="Pfam" id="PF00149">
    <property type="entry name" value="Metallophos"/>
    <property type="match status" value="1"/>
</dbReference>
<dbReference type="EMBL" id="JASNVW010000009">
    <property type="protein sequence ID" value="MDK6029470.1"/>
    <property type="molecule type" value="Genomic_DNA"/>
</dbReference>
<evidence type="ECO:0000313" key="6">
    <source>
        <dbReference type="Proteomes" id="UP001529235"/>
    </source>
</evidence>
<proteinExistence type="predicted"/>
<keyword evidence="2 5" id="KW-0378">Hydrolase</keyword>
<keyword evidence="1" id="KW-0540">Nuclease</keyword>
<protein>
    <submittedName>
        <fullName evidence="5">DNA repair exonuclease</fullName>
        <ecNumber evidence="5">3.1.-.-</ecNumber>
    </submittedName>
</protein>
<dbReference type="GO" id="GO:0004527">
    <property type="term" value="F:exonuclease activity"/>
    <property type="evidence" value="ECO:0007669"/>
    <property type="project" value="UniProtKB-KW"/>
</dbReference>
<organism evidence="5 6">
    <name type="scientific">Ignisphaera cupida</name>
    <dbReference type="NCBI Taxonomy" id="3050454"/>
    <lineage>
        <taxon>Archaea</taxon>
        <taxon>Thermoproteota</taxon>
        <taxon>Thermoprotei</taxon>
        <taxon>Desulfurococcales</taxon>
        <taxon>Desulfurococcaceae</taxon>
        <taxon>Ignisphaera</taxon>
    </lineage>
</organism>
<dbReference type="InterPro" id="IPR004843">
    <property type="entry name" value="Calcineurin-like_PHP"/>
</dbReference>
<dbReference type="Gene3D" id="3.60.21.10">
    <property type="match status" value="1"/>
</dbReference>
<name>A0ABD4ZAZ4_9CREN</name>
<accession>A0ABD4ZAZ4</accession>
<keyword evidence="3 5" id="KW-0269">Exonuclease</keyword>
<reference evidence="5 6" key="1">
    <citation type="submission" date="2023-05" db="EMBL/GenBank/DDBJ databases">
        <title>A new hyperthermophilic archaea 'Ignisphaera cupida' sp. nov. and description of the family 'Ignisphaeraceae' fam. nov.</title>
        <authorList>
            <person name="Podosokorskaya O.A."/>
            <person name="Elcheninov A.G."/>
            <person name="Klukina A."/>
            <person name="Merkel A.Y."/>
        </authorList>
    </citation>
    <scope>NUCLEOTIDE SEQUENCE [LARGE SCALE GENOMIC DNA]</scope>
    <source>
        <strain evidence="5 6">4213-co</strain>
    </source>
</reference>